<dbReference type="AlphaFoldDB" id="A0A0F9BF03"/>
<evidence type="ECO:0000313" key="1">
    <source>
        <dbReference type="EMBL" id="KKL12387.1"/>
    </source>
</evidence>
<gene>
    <name evidence="1" type="ORF">LCGC14_2536260</name>
</gene>
<feature type="non-terminal residue" evidence="1">
    <location>
        <position position="1"/>
    </location>
</feature>
<comment type="caution">
    <text evidence="1">The sequence shown here is derived from an EMBL/GenBank/DDBJ whole genome shotgun (WGS) entry which is preliminary data.</text>
</comment>
<reference evidence="1" key="1">
    <citation type="journal article" date="2015" name="Nature">
        <title>Complex archaea that bridge the gap between prokaryotes and eukaryotes.</title>
        <authorList>
            <person name="Spang A."/>
            <person name="Saw J.H."/>
            <person name="Jorgensen S.L."/>
            <person name="Zaremba-Niedzwiedzka K."/>
            <person name="Martijn J."/>
            <person name="Lind A.E."/>
            <person name="van Eijk R."/>
            <person name="Schleper C."/>
            <person name="Guy L."/>
            <person name="Ettema T.J."/>
        </authorList>
    </citation>
    <scope>NUCLEOTIDE SEQUENCE</scope>
</reference>
<dbReference type="Gene3D" id="3.70.10.10">
    <property type="match status" value="1"/>
</dbReference>
<accession>A0A0F9BF03</accession>
<sequence>VALITGQYPDYRAIFPSKKSLSFARVSNNQLWLHANNAKAYAKDAADSVRIDFPKRGEPDSKLILTAHSKDKGDSVAEIFATSDAYQRATTSLNIAYLLAALEKRTKKQLAWDKIGQHDPILTIGCQPDVYGPITIQNLAEYPDENTLIMPLSVGV</sequence>
<dbReference type="EMBL" id="LAZR01041278">
    <property type="protein sequence ID" value="KKL12387.1"/>
    <property type="molecule type" value="Genomic_DNA"/>
</dbReference>
<name>A0A0F9BF03_9ZZZZ</name>
<proteinExistence type="predicted"/>
<organism evidence="1">
    <name type="scientific">marine sediment metagenome</name>
    <dbReference type="NCBI Taxonomy" id="412755"/>
    <lineage>
        <taxon>unclassified sequences</taxon>
        <taxon>metagenomes</taxon>
        <taxon>ecological metagenomes</taxon>
    </lineage>
</organism>
<protein>
    <submittedName>
        <fullName evidence="1">Uncharacterized protein</fullName>
    </submittedName>
</protein>